<keyword evidence="13" id="KW-1185">Reference proteome</keyword>
<gene>
    <name evidence="12" type="ORF">BdWA1_000430</name>
</gene>
<evidence type="ECO:0000256" key="5">
    <source>
        <dbReference type="ARBA" id="ARBA00022975"/>
    </source>
</evidence>
<evidence type="ECO:0000256" key="2">
    <source>
        <dbReference type="ARBA" id="ARBA00008896"/>
    </source>
</evidence>
<dbReference type="Proteomes" id="UP001214638">
    <property type="component" value="Unassembled WGS sequence"/>
</dbReference>
<proteinExistence type="inferred from homology"/>
<dbReference type="EC" id="2.1.3.2" evidence="3"/>
<evidence type="ECO:0000256" key="6">
    <source>
        <dbReference type="ARBA" id="ARBA00043884"/>
    </source>
</evidence>
<dbReference type="InterPro" id="IPR006132">
    <property type="entry name" value="Asp/Orn_carbamoyltranf_P-bd"/>
</dbReference>
<evidence type="ECO:0000256" key="4">
    <source>
        <dbReference type="ARBA" id="ARBA00022679"/>
    </source>
</evidence>
<organism evidence="12 13">
    <name type="scientific">Babesia duncani</name>
    <dbReference type="NCBI Taxonomy" id="323732"/>
    <lineage>
        <taxon>Eukaryota</taxon>
        <taxon>Sar</taxon>
        <taxon>Alveolata</taxon>
        <taxon>Apicomplexa</taxon>
        <taxon>Aconoidasida</taxon>
        <taxon>Piroplasmida</taxon>
        <taxon>Babesiidae</taxon>
        <taxon>Babesia</taxon>
    </lineage>
</organism>
<dbReference type="InterPro" id="IPR006131">
    <property type="entry name" value="Asp_carbamoyltransf_Asp/Orn-bd"/>
</dbReference>
<dbReference type="Gene3D" id="3.40.50.1370">
    <property type="entry name" value="Aspartate/ornithine carbamoyltransferase"/>
    <property type="match status" value="2"/>
</dbReference>
<reference evidence="12" key="1">
    <citation type="journal article" date="2023" name="Nat. Microbiol.">
        <title>Babesia duncani multi-omics identifies virulence factors and drug targets.</title>
        <authorList>
            <person name="Singh P."/>
            <person name="Lonardi S."/>
            <person name="Liang Q."/>
            <person name="Vydyam P."/>
            <person name="Khabirova E."/>
            <person name="Fang T."/>
            <person name="Gihaz S."/>
            <person name="Thekkiniath J."/>
            <person name="Munshi M."/>
            <person name="Abel S."/>
            <person name="Ciampossin L."/>
            <person name="Batugedara G."/>
            <person name="Gupta M."/>
            <person name="Lu X.M."/>
            <person name="Lenz T."/>
            <person name="Chakravarty S."/>
            <person name="Cornillot E."/>
            <person name="Hu Y."/>
            <person name="Ma W."/>
            <person name="Gonzalez L.M."/>
            <person name="Sanchez S."/>
            <person name="Estrada K."/>
            <person name="Sanchez-Flores A."/>
            <person name="Montero E."/>
            <person name="Harb O.S."/>
            <person name="Le Roch K.G."/>
            <person name="Mamoun C.B."/>
        </authorList>
    </citation>
    <scope>NUCLEOTIDE SEQUENCE</scope>
    <source>
        <strain evidence="12">WA1</strain>
    </source>
</reference>
<dbReference type="FunFam" id="3.40.50.1370:FF:000002">
    <property type="entry name" value="Aspartate carbamoyltransferase 2"/>
    <property type="match status" value="1"/>
</dbReference>
<keyword evidence="4 8" id="KW-0808">Transferase</keyword>
<keyword evidence="9" id="KW-1133">Transmembrane helix</keyword>
<evidence type="ECO:0000256" key="8">
    <source>
        <dbReference type="RuleBase" id="RU003634"/>
    </source>
</evidence>
<dbReference type="SUPFAM" id="SSF53671">
    <property type="entry name" value="Aspartate/ornithine carbamoyltransferase"/>
    <property type="match status" value="1"/>
</dbReference>
<evidence type="ECO:0000313" key="12">
    <source>
        <dbReference type="EMBL" id="KAK2197430.1"/>
    </source>
</evidence>
<comment type="pathway">
    <text evidence="1">Pyrimidine metabolism; UMP biosynthesis via de novo pathway; (S)-dihydroorotate from bicarbonate: step 2/3.</text>
</comment>
<dbReference type="InterPro" id="IPR006130">
    <property type="entry name" value="Asp/Orn_carbamoylTrfase"/>
</dbReference>
<dbReference type="GO" id="GO:0006207">
    <property type="term" value="P:'de novo' pyrimidine nucleobase biosynthetic process"/>
    <property type="evidence" value="ECO:0007669"/>
    <property type="project" value="InterPro"/>
</dbReference>
<keyword evidence="9" id="KW-0472">Membrane</keyword>
<dbReference type="GeneID" id="94334728"/>
<evidence type="ECO:0000259" key="11">
    <source>
        <dbReference type="Pfam" id="PF02729"/>
    </source>
</evidence>
<sequence>MGHRCFICNYLITVGSGAATAAALYGLSHIPSVHRLMVEFGLGHFDPLFDCLSYSLRKVAGTMRGMSVLTVDDINQTQLKCLMELARQYKSACSSERHIFESLKGKVMVTVFYEMSTRTRCSFEAAMMRLGGNAITVTESSSSAGKGETLDDSIKVLSSYANVIVLRHSEKGIMNKVKQSSSVPLINAGDSTGDHPTQALLDLFTLSSYFPILEEPQSKIREFIICFVGDLKNGRTAHSLAKLMSRFNVAMRYVAPTPLQMPPEIQREVEQNFAKYNIPDLAYSRQMSFSSLNDAIENCDAIYMTRLQRERMTATSPSAKISPSSIVLDADIMKRLGSHVKILHPLPRVDEIPTELDSDPRCIYFQQAKNGLYLRMALLHLLLH</sequence>
<dbReference type="KEGG" id="bdw:94334728"/>
<evidence type="ECO:0000256" key="1">
    <source>
        <dbReference type="ARBA" id="ARBA00004852"/>
    </source>
</evidence>
<dbReference type="GO" id="GO:0004070">
    <property type="term" value="F:aspartate carbamoyltransferase activity"/>
    <property type="evidence" value="ECO:0007669"/>
    <property type="project" value="UniProtKB-EC"/>
</dbReference>
<dbReference type="AlphaFoldDB" id="A0AAD9PML0"/>
<dbReference type="PRINTS" id="PR00100">
    <property type="entry name" value="AOTCASE"/>
</dbReference>
<dbReference type="InterPro" id="IPR002082">
    <property type="entry name" value="Asp_carbamoyltransf"/>
</dbReference>
<dbReference type="NCBIfam" id="NF002032">
    <property type="entry name" value="PRK00856.1"/>
    <property type="match status" value="1"/>
</dbReference>
<keyword evidence="5" id="KW-0665">Pyrimidine biosynthesis</keyword>
<feature type="domain" description="Aspartate/ornithine carbamoyltransferase Asp/Orn-binding" evidence="10">
    <location>
        <begin position="225"/>
        <end position="381"/>
    </location>
</feature>
<dbReference type="GO" id="GO:0006221">
    <property type="term" value="P:pyrimidine nucleotide biosynthetic process"/>
    <property type="evidence" value="ECO:0007669"/>
    <property type="project" value="UniProtKB-KW"/>
</dbReference>
<dbReference type="PANTHER" id="PTHR45753:SF6">
    <property type="entry name" value="ASPARTATE CARBAMOYLTRANSFERASE"/>
    <property type="match status" value="1"/>
</dbReference>
<dbReference type="PROSITE" id="PS00097">
    <property type="entry name" value="CARBAMOYLTRANSFERASE"/>
    <property type="match status" value="1"/>
</dbReference>
<dbReference type="GO" id="GO:0016597">
    <property type="term" value="F:amino acid binding"/>
    <property type="evidence" value="ECO:0007669"/>
    <property type="project" value="InterPro"/>
</dbReference>
<comment type="similarity">
    <text evidence="2">Belongs to the aspartate/ornithine carbamoyltransferase superfamily. ATCase family.</text>
</comment>
<evidence type="ECO:0000259" key="10">
    <source>
        <dbReference type="Pfam" id="PF00185"/>
    </source>
</evidence>
<feature type="transmembrane region" description="Helical" evidence="9">
    <location>
        <begin position="7"/>
        <end position="27"/>
    </location>
</feature>
<accession>A0AAD9PML0</accession>
<evidence type="ECO:0000313" key="13">
    <source>
        <dbReference type="Proteomes" id="UP001214638"/>
    </source>
</evidence>
<dbReference type="PRINTS" id="PR00101">
    <property type="entry name" value="ATCASE"/>
</dbReference>
<evidence type="ECO:0000256" key="9">
    <source>
        <dbReference type="SAM" id="Phobius"/>
    </source>
</evidence>
<dbReference type="RefSeq" id="XP_067804272.1">
    <property type="nucleotide sequence ID" value="XM_067945481.1"/>
</dbReference>
<name>A0AAD9PML0_9APIC</name>
<comment type="catalytic activity">
    <reaction evidence="7">
        <text>carbamoyl phosphate + L-aspartate = N-carbamoyl-L-aspartate + phosphate + H(+)</text>
        <dbReference type="Rhea" id="RHEA:20013"/>
        <dbReference type="ChEBI" id="CHEBI:15378"/>
        <dbReference type="ChEBI" id="CHEBI:29991"/>
        <dbReference type="ChEBI" id="CHEBI:32814"/>
        <dbReference type="ChEBI" id="CHEBI:43474"/>
        <dbReference type="ChEBI" id="CHEBI:58228"/>
        <dbReference type="EC" id="2.1.3.2"/>
    </reaction>
</comment>
<dbReference type="NCBIfam" id="TIGR00670">
    <property type="entry name" value="asp_carb_tr"/>
    <property type="match status" value="1"/>
</dbReference>
<comment type="function">
    <text evidence="6">Catalyzes the condensation of carbamoyl phosphate and aspartate to form carbamoyl aspartate and inorganic phosphate, the committed step in the de novo pyrimidine nucleotide biosynthesis pathway.</text>
</comment>
<evidence type="ECO:0000256" key="3">
    <source>
        <dbReference type="ARBA" id="ARBA00013008"/>
    </source>
</evidence>
<dbReference type="Pfam" id="PF02729">
    <property type="entry name" value="OTCace_N"/>
    <property type="match status" value="1"/>
</dbReference>
<comment type="caution">
    <text evidence="12">The sequence shown here is derived from an EMBL/GenBank/DDBJ whole genome shotgun (WGS) entry which is preliminary data.</text>
</comment>
<dbReference type="InterPro" id="IPR036901">
    <property type="entry name" value="Asp/Orn_carbamoylTrfase_sf"/>
</dbReference>
<evidence type="ECO:0000256" key="7">
    <source>
        <dbReference type="ARBA" id="ARBA00048859"/>
    </source>
</evidence>
<keyword evidence="9" id="KW-0812">Transmembrane</keyword>
<dbReference type="Pfam" id="PF00185">
    <property type="entry name" value="OTCace"/>
    <property type="match status" value="1"/>
</dbReference>
<dbReference type="GO" id="GO:0006520">
    <property type="term" value="P:amino acid metabolic process"/>
    <property type="evidence" value="ECO:0007669"/>
    <property type="project" value="InterPro"/>
</dbReference>
<feature type="domain" description="Aspartate/ornithine carbamoyltransferase carbamoyl-P binding" evidence="11">
    <location>
        <begin position="68"/>
        <end position="206"/>
    </location>
</feature>
<dbReference type="EMBL" id="JALLKP010000001">
    <property type="protein sequence ID" value="KAK2197430.1"/>
    <property type="molecule type" value="Genomic_DNA"/>
</dbReference>
<protein>
    <recommendedName>
        <fullName evidence="3">aspartate carbamoyltransferase</fullName>
        <ecNumber evidence="3">2.1.3.2</ecNumber>
    </recommendedName>
</protein>
<dbReference type="PANTHER" id="PTHR45753">
    <property type="entry name" value="ORNITHINE CARBAMOYLTRANSFERASE, MITOCHONDRIAL"/>
    <property type="match status" value="1"/>
</dbReference>